<organism evidence="1">
    <name type="scientific">marine sediment metagenome</name>
    <dbReference type="NCBI Taxonomy" id="412755"/>
    <lineage>
        <taxon>unclassified sequences</taxon>
        <taxon>metagenomes</taxon>
        <taxon>ecological metagenomes</taxon>
    </lineage>
</organism>
<reference evidence="1" key="1">
    <citation type="journal article" date="2014" name="Front. Microbiol.">
        <title>High frequency of phylogenetically diverse reductive dehalogenase-homologous genes in deep subseafloor sedimentary metagenomes.</title>
        <authorList>
            <person name="Kawai M."/>
            <person name="Futagami T."/>
            <person name="Toyoda A."/>
            <person name="Takaki Y."/>
            <person name="Nishi S."/>
            <person name="Hori S."/>
            <person name="Arai W."/>
            <person name="Tsubouchi T."/>
            <person name="Morono Y."/>
            <person name="Uchiyama I."/>
            <person name="Ito T."/>
            <person name="Fujiyama A."/>
            <person name="Inagaki F."/>
            <person name="Takami H."/>
        </authorList>
    </citation>
    <scope>NUCLEOTIDE SEQUENCE</scope>
    <source>
        <strain evidence="1">Expedition CK06-06</strain>
    </source>
</reference>
<dbReference type="SUPFAM" id="SSF49785">
    <property type="entry name" value="Galactose-binding domain-like"/>
    <property type="match status" value="1"/>
</dbReference>
<dbReference type="Gene3D" id="2.60.120.260">
    <property type="entry name" value="Galactose-binding domain-like"/>
    <property type="match status" value="1"/>
</dbReference>
<sequence length="157" mass="17463">HGVGVSTVCSETEAGVIASAYATPLTRQIFIANPATGDFDANSKNINDGDGVDAIEEFARATVIGQYAEVDFGGLYRIKKWRQYGHANNNEDGTWKIEYYLEAWHDWITGIFTRTAATWSTWSEETAVTASKIRLVCTEVDSCAYNFIEELQITFSE</sequence>
<name>X1QIT3_9ZZZZ</name>
<dbReference type="AlphaFoldDB" id="X1QIT3"/>
<dbReference type="EMBL" id="BARV01035186">
    <property type="protein sequence ID" value="GAI54726.1"/>
    <property type="molecule type" value="Genomic_DNA"/>
</dbReference>
<evidence type="ECO:0000313" key="1">
    <source>
        <dbReference type="EMBL" id="GAI54726.1"/>
    </source>
</evidence>
<dbReference type="InterPro" id="IPR008979">
    <property type="entry name" value="Galactose-bd-like_sf"/>
</dbReference>
<feature type="non-terminal residue" evidence="1">
    <location>
        <position position="1"/>
    </location>
</feature>
<accession>X1QIT3</accession>
<proteinExistence type="predicted"/>
<evidence type="ECO:0008006" key="2">
    <source>
        <dbReference type="Google" id="ProtNLM"/>
    </source>
</evidence>
<gene>
    <name evidence="1" type="ORF">S06H3_54945</name>
</gene>
<protein>
    <recommendedName>
        <fullName evidence="2">F5/8 type C domain-containing protein</fullName>
    </recommendedName>
</protein>
<comment type="caution">
    <text evidence="1">The sequence shown here is derived from an EMBL/GenBank/DDBJ whole genome shotgun (WGS) entry which is preliminary data.</text>
</comment>